<dbReference type="GO" id="GO:0009279">
    <property type="term" value="C:cell outer membrane"/>
    <property type="evidence" value="ECO:0007669"/>
    <property type="project" value="TreeGrafter"/>
</dbReference>
<evidence type="ECO:0000256" key="1">
    <source>
        <dbReference type="SAM" id="MobiDB-lite"/>
    </source>
</evidence>
<evidence type="ECO:0000313" key="2">
    <source>
        <dbReference type="EMBL" id="QOV22254.1"/>
    </source>
</evidence>
<reference evidence="3" key="1">
    <citation type="submission" date="2020-10" db="EMBL/GenBank/DDBJ databases">
        <title>Genome-based taxonomic classification of the species Anabaenopsis elenkinii.</title>
        <authorList>
            <person name="Delbaje E."/>
            <person name="Andreote A.P.D."/>
            <person name="Pellegrinetti T.A."/>
            <person name="Cruz R.B."/>
            <person name="Branco L.H.Z."/>
            <person name="Fiore M.F."/>
        </authorList>
    </citation>
    <scope>NUCLEOTIDE SEQUENCE [LARGE SCALE GENOMIC DNA]</scope>
    <source>
        <strain evidence="3">CCIBt3563</strain>
    </source>
</reference>
<accession>A0A7S6RC55</accession>
<feature type="compositionally biased region" description="Polar residues" evidence="1">
    <location>
        <begin position="64"/>
        <end position="85"/>
    </location>
</feature>
<dbReference type="RefSeq" id="WP_200987886.1">
    <property type="nucleotide sequence ID" value="NZ_CP063311.1"/>
</dbReference>
<keyword evidence="3" id="KW-1185">Reference proteome</keyword>
<dbReference type="InterPro" id="IPR022244">
    <property type="entry name" value="DUF3769"/>
</dbReference>
<dbReference type="Proteomes" id="UP000593846">
    <property type="component" value="Chromosome"/>
</dbReference>
<dbReference type="GO" id="GO:1990351">
    <property type="term" value="C:transporter complex"/>
    <property type="evidence" value="ECO:0007669"/>
    <property type="project" value="TreeGrafter"/>
</dbReference>
<dbReference type="EMBL" id="CP063311">
    <property type="protein sequence ID" value="QOV22254.1"/>
    <property type="molecule type" value="Genomic_DNA"/>
</dbReference>
<dbReference type="InterPro" id="IPR050218">
    <property type="entry name" value="LptD"/>
</dbReference>
<dbReference type="PANTHER" id="PTHR30189:SF1">
    <property type="entry name" value="LPS-ASSEMBLY PROTEIN LPTD"/>
    <property type="match status" value="1"/>
</dbReference>
<gene>
    <name evidence="2" type="ORF">IM676_16435</name>
</gene>
<proteinExistence type="predicted"/>
<feature type="region of interest" description="Disordered" evidence="1">
    <location>
        <begin position="36"/>
        <end position="85"/>
    </location>
</feature>
<dbReference type="Pfam" id="PF12600">
    <property type="entry name" value="DUF3769"/>
    <property type="match status" value="1"/>
</dbReference>
<name>A0A7S6RC55_9CYAN</name>
<evidence type="ECO:0000313" key="3">
    <source>
        <dbReference type="Proteomes" id="UP000593846"/>
    </source>
</evidence>
<sequence length="782" mass="85455">MLHPVPLPPPPPAIVQVVPSANSISCASDNQFLPLITNQKNPQGHKPASPPPEETPQFFHVKDTTSSAGHQSTVNSLDTPNTSETFTPSQTAVCLGKPQTFANSPQQLQAPNTKPNVPVAGAKATPQAQETNIISSDTNYTAIFRPVQNTLLLKSRHPSSQTSNPSTIEFRSPTSLARQRTIEVISDRQEYDQIRRIVTAEGNVVVRFDGAVVDADRLQVNLDNLIAVGSGNVALTRGDQVLRGERFTYNFIQDNGEIESGSGEIFIPSAQQDFAFSSSNVTPVGIEAPVSDRVRRNQPLTQITSPGGIDFTLGGIQARNVPLPVTGGEVRRVRFAAQRISFYPGGWQAFDVRITNDPFSPPELELRASQVTSIRESAFKETITTRGQRLVFDQKLSLPIPVDKQTIDSFERDASPFLVSPGFDGDKRGGLFVERGFTTVDTQQVRWRITPQLFVQKALQMGTGDLADLLGVKTSLNAVLNPRLTLEGGGELTSLNNLEENLQVGLRMRQVLGDVNPHVLNLEYSYRDRLYNGSLGFQTVQSSLGGLITSPVIPLGNSGVNLSYQAGLQYINANTDRLDLLAATANNNRIGLGRLQASASLSRGFLLWRGQSLPPTATEGLKYTPNPVVPYIETIASVRGTHSYYSNNENQTTLTATVGLVGQFGNFSRPYLDYTAFNLTYSQGLNSGLSPFLFDRSVDTKLLSVGTQLQIYGPFVLGWQTAINLDTGRETSTDYILQYSRRTYGITLRYNPILELGGFTIRISDFNWVGGTDPFSGVRQNN</sequence>
<dbReference type="AlphaFoldDB" id="A0A7S6RC55"/>
<dbReference type="PANTHER" id="PTHR30189">
    <property type="entry name" value="LPS-ASSEMBLY PROTEIN"/>
    <property type="match status" value="1"/>
</dbReference>
<protein>
    <submittedName>
        <fullName evidence="2">DUF3769 domain-containing protein</fullName>
    </submittedName>
</protein>
<dbReference type="KEGG" id="aee:IM676_16435"/>
<dbReference type="Gene3D" id="2.60.450.10">
    <property type="entry name" value="Lipopolysaccharide (LPS) transport protein A like domain"/>
    <property type="match status" value="1"/>
</dbReference>
<organism evidence="2 3">
    <name type="scientific">Anabaenopsis elenkinii CCIBt3563</name>
    <dbReference type="NCBI Taxonomy" id="2779889"/>
    <lineage>
        <taxon>Bacteria</taxon>
        <taxon>Bacillati</taxon>
        <taxon>Cyanobacteriota</taxon>
        <taxon>Cyanophyceae</taxon>
        <taxon>Nostocales</taxon>
        <taxon>Nodulariaceae</taxon>
        <taxon>Anabaenopsis</taxon>
    </lineage>
</organism>